<dbReference type="RefSeq" id="WP_036847095.1">
    <property type="nucleotide sequence ID" value="NZ_CAWPIE010000016.1"/>
</dbReference>
<proteinExistence type="predicted"/>
<keyword evidence="3" id="KW-1185">Reference proteome</keyword>
<comment type="caution">
    <text evidence="2">The sequence shown here is derived from an EMBL/GenBank/DDBJ whole genome shotgun (WGS) entry which is preliminary data.</text>
</comment>
<feature type="domain" description="Peptidase C39-like" evidence="1">
    <location>
        <begin position="26"/>
        <end position="161"/>
    </location>
</feature>
<sequence length="192" mass="22226">MTTNHLAFPQSYPRTYEIPGFRESFQKQQKSNWCWIATTAAVTNYYTTTMGLKDKIYWKQCELYDQCVSNSYNNSSCYSLEDNSIHNRTGNPAVAMSHTFIFREKFRYIATGPVLDAVDRNTPPIVGFNFYPTDSTRVIGKHVVTIFGYQEDGKWLIADPNLDEVQFFTPEQLQKMGIFLAEVFYSMPPPFQ</sequence>
<evidence type="ECO:0000313" key="2">
    <source>
        <dbReference type="EMBL" id="NHB97504.1"/>
    </source>
</evidence>
<dbReference type="Proteomes" id="UP000547931">
    <property type="component" value="Unassembled WGS sequence"/>
</dbReference>
<dbReference type="AlphaFoldDB" id="A0A7X5TMH4"/>
<dbReference type="Pfam" id="PF13529">
    <property type="entry name" value="Peptidase_C39_2"/>
    <property type="match status" value="1"/>
</dbReference>
<gene>
    <name evidence="2" type="ORF">C5470_14345</name>
</gene>
<dbReference type="EMBL" id="PUJV01000016">
    <property type="protein sequence ID" value="NHB97504.1"/>
    <property type="molecule type" value="Genomic_DNA"/>
</dbReference>
<organism evidence="2 3">
    <name type="scientific">Photorhabdus stackebrandtii</name>
    <dbReference type="NCBI Taxonomy" id="1123042"/>
    <lineage>
        <taxon>Bacteria</taxon>
        <taxon>Pseudomonadati</taxon>
        <taxon>Pseudomonadota</taxon>
        <taxon>Gammaproteobacteria</taxon>
        <taxon>Enterobacterales</taxon>
        <taxon>Morganellaceae</taxon>
        <taxon>Photorhabdus</taxon>
    </lineage>
</organism>
<name>A0A7X5TMH4_9GAMM</name>
<dbReference type="SUPFAM" id="SSF54001">
    <property type="entry name" value="Cysteine proteinases"/>
    <property type="match status" value="1"/>
</dbReference>
<protein>
    <recommendedName>
        <fullName evidence="1">Peptidase C39-like domain-containing protein</fullName>
    </recommendedName>
</protein>
<dbReference type="InterPro" id="IPR039564">
    <property type="entry name" value="Peptidase_C39-like"/>
</dbReference>
<evidence type="ECO:0000313" key="3">
    <source>
        <dbReference type="Proteomes" id="UP000547931"/>
    </source>
</evidence>
<reference evidence="2 3" key="1">
    <citation type="submission" date="2018-02" db="EMBL/GenBank/DDBJ databases">
        <authorList>
            <person name="Machado R.A."/>
        </authorList>
    </citation>
    <scope>NUCLEOTIDE SEQUENCE [LARGE SCALE GENOMIC DNA]</scope>
    <source>
        <strain evidence="2 3">DSM 23271</strain>
    </source>
</reference>
<dbReference type="InterPro" id="IPR038765">
    <property type="entry name" value="Papain-like_cys_pep_sf"/>
</dbReference>
<evidence type="ECO:0000259" key="1">
    <source>
        <dbReference type="Pfam" id="PF13529"/>
    </source>
</evidence>
<accession>A0A7X5TMH4</accession>